<dbReference type="EMBL" id="LR215043">
    <property type="protein sequence ID" value="VEU78186.1"/>
    <property type="molecule type" value="Genomic_DNA"/>
</dbReference>
<dbReference type="AlphaFoldDB" id="A0A449BAJ6"/>
<gene>
    <name evidence="2" type="ORF">NCTC10184_00415</name>
</gene>
<accession>A0A449BAJ6</accession>
<keyword evidence="1" id="KW-1133">Transmembrane helix</keyword>
<dbReference type="Proteomes" id="UP000290876">
    <property type="component" value="Chromosome"/>
</dbReference>
<feature type="transmembrane region" description="Helical" evidence="1">
    <location>
        <begin position="66"/>
        <end position="86"/>
    </location>
</feature>
<sequence>MFKSPIWQKFKAGWTKGYIIYACLIFAISLGIGLAIYFVKRPEIVQTNIPDDHTVLVIDTITGTSVSYVTFWFLVLLFTFEFGFTFTKNSITRRIQLLRLKITDEKNKPHSFEQSVKLKTMEKELKTLEHKRDNPPTKNRTVIYFNLIIGTIVFAVNLIISYAR</sequence>
<keyword evidence="1" id="KW-0812">Transmembrane</keyword>
<evidence type="ECO:0000313" key="3">
    <source>
        <dbReference type="Proteomes" id="UP000290876"/>
    </source>
</evidence>
<evidence type="ECO:0000313" key="2">
    <source>
        <dbReference type="EMBL" id="VEU78186.1"/>
    </source>
</evidence>
<protein>
    <recommendedName>
        <fullName evidence="4">DUF3899 domain-containing protein</fullName>
    </recommendedName>
</protein>
<reference evidence="2 3" key="1">
    <citation type="submission" date="2019-01" db="EMBL/GenBank/DDBJ databases">
        <authorList>
            <consortium name="Pathogen Informatics"/>
        </authorList>
    </citation>
    <scope>NUCLEOTIDE SEQUENCE [LARGE SCALE GENOMIC DNA]</scope>
    <source>
        <strain evidence="2 3">NCTC10184</strain>
    </source>
</reference>
<dbReference type="KEGG" id="mcob:NCTC10184_00415"/>
<organism evidence="2 3">
    <name type="scientific">Mycoplasmopsis columbinasalis</name>
    <dbReference type="NCBI Taxonomy" id="114880"/>
    <lineage>
        <taxon>Bacteria</taxon>
        <taxon>Bacillati</taxon>
        <taxon>Mycoplasmatota</taxon>
        <taxon>Mycoplasmoidales</taxon>
        <taxon>Metamycoplasmataceae</taxon>
        <taxon>Mycoplasmopsis</taxon>
    </lineage>
</organism>
<dbReference type="RefSeq" id="WP_129623029.1">
    <property type="nucleotide sequence ID" value="NZ_LR215043.1"/>
</dbReference>
<proteinExistence type="predicted"/>
<evidence type="ECO:0000256" key="1">
    <source>
        <dbReference type="SAM" id="Phobius"/>
    </source>
</evidence>
<name>A0A449BAJ6_9BACT</name>
<keyword evidence="1" id="KW-0472">Membrane</keyword>
<feature type="transmembrane region" description="Helical" evidence="1">
    <location>
        <begin position="18"/>
        <end position="39"/>
    </location>
</feature>
<feature type="transmembrane region" description="Helical" evidence="1">
    <location>
        <begin position="141"/>
        <end position="163"/>
    </location>
</feature>
<evidence type="ECO:0008006" key="4">
    <source>
        <dbReference type="Google" id="ProtNLM"/>
    </source>
</evidence>
<keyword evidence="3" id="KW-1185">Reference proteome</keyword>